<organism evidence="1 2">
    <name type="scientific">Aquisphaera giovannonii</name>
    <dbReference type="NCBI Taxonomy" id="406548"/>
    <lineage>
        <taxon>Bacteria</taxon>
        <taxon>Pseudomonadati</taxon>
        <taxon>Planctomycetota</taxon>
        <taxon>Planctomycetia</taxon>
        <taxon>Isosphaerales</taxon>
        <taxon>Isosphaeraceae</taxon>
        <taxon>Aquisphaera</taxon>
    </lineage>
</organism>
<dbReference type="OrthoDB" id="5169556at2"/>
<dbReference type="EMBL" id="CP042997">
    <property type="protein sequence ID" value="QEH36467.1"/>
    <property type="molecule type" value="Genomic_DNA"/>
</dbReference>
<dbReference type="Proteomes" id="UP000324233">
    <property type="component" value="Chromosome"/>
</dbReference>
<sequence>MSSLKETFEDLNRLECFGFSPTSSSTKPAHIANGWFRRVIGKRYDPVLLNQTVIHWTQNGEINPSEKLLADNPSVFEPFQQSGRLREFKEFRSDLKLLVSPAGGAVNKGNRQSSYNITCEQHLTEDYNDRSVGAFLYHLIATELGGARSPVIDLLVDILKKPKDEVSAITAPLICNAATADVVVGNYPAESVFKKRGKQFQSAVLQNLRVGFDNIADFEANYGGGLEALRRLVAFGVFSVLIYMANRRAELAGTAEIVPQLLYFPDRQRNTAYLASHYTYNFTRQAIESLYTERLRVWLEPRIGPKPTAKKCENFAGELDFGPASTLRQEQFLMSYQSYVSQLTSLNAMAEALRETIFRDLSGTPLDFYRGLGVKLGYLRPAGNNAVRKYYTLEGVLLEAVLASVLPRGETTFRQFLDDIYARYGLITGGRPEDSELLMSNGIGHATVQDLRANAGEFRQQLLSLGWARQFADGVLVVRVPEGFQ</sequence>
<dbReference type="AlphaFoldDB" id="A0A5B9W800"/>
<dbReference type="RefSeq" id="WP_148596152.1">
    <property type="nucleotide sequence ID" value="NZ_CP042997.1"/>
</dbReference>
<reference evidence="1 2" key="1">
    <citation type="submission" date="2019-08" db="EMBL/GenBank/DDBJ databases">
        <title>Deep-cultivation of Planctomycetes and their phenomic and genomic characterization uncovers novel biology.</title>
        <authorList>
            <person name="Wiegand S."/>
            <person name="Jogler M."/>
            <person name="Boedeker C."/>
            <person name="Pinto D."/>
            <person name="Vollmers J."/>
            <person name="Rivas-Marin E."/>
            <person name="Kohn T."/>
            <person name="Peeters S.H."/>
            <person name="Heuer A."/>
            <person name="Rast P."/>
            <person name="Oberbeckmann S."/>
            <person name="Bunk B."/>
            <person name="Jeske O."/>
            <person name="Meyerdierks A."/>
            <person name="Storesund J.E."/>
            <person name="Kallscheuer N."/>
            <person name="Luecker S."/>
            <person name="Lage O.M."/>
            <person name="Pohl T."/>
            <person name="Merkel B.J."/>
            <person name="Hornburger P."/>
            <person name="Mueller R.-W."/>
            <person name="Bruemmer F."/>
            <person name="Labrenz M."/>
            <person name="Spormann A.M."/>
            <person name="Op den Camp H."/>
            <person name="Overmann J."/>
            <person name="Amann R."/>
            <person name="Jetten M.S.M."/>
            <person name="Mascher T."/>
            <person name="Medema M.H."/>
            <person name="Devos D.P."/>
            <person name="Kaster A.-K."/>
            <person name="Ovreas L."/>
            <person name="Rohde M."/>
            <person name="Galperin M.Y."/>
            <person name="Jogler C."/>
        </authorList>
    </citation>
    <scope>NUCLEOTIDE SEQUENCE [LARGE SCALE GENOMIC DNA]</scope>
    <source>
        <strain evidence="1 2">OJF2</strain>
    </source>
</reference>
<keyword evidence="2" id="KW-1185">Reference proteome</keyword>
<evidence type="ECO:0000313" key="2">
    <source>
        <dbReference type="Proteomes" id="UP000324233"/>
    </source>
</evidence>
<evidence type="ECO:0000313" key="1">
    <source>
        <dbReference type="EMBL" id="QEH36467.1"/>
    </source>
</evidence>
<accession>A0A5B9W800</accession>
<dbReference type="KEGG" id="agv:OJF2_50310"/>
<gene>
    <name evidence="1" type="ORF">OJF2_50310</name>
</gene>
<proteinExistence type="predicted"/>
<protein>
    <submittedName>
        <fullName evidence="1">Uncharacterized protein</fullName>
    </submittedName>
</protein>
<name>A0A5B9W800_9BACT</name>